<feature type="region of interest" description="Disordered" evidence="1">
    <location>
        <begin position="139"/>
        <end position="186"/>
    </location>
</feature>
<accession>A0AAE0CHG3</accession>
<dbReference type="PANTHER" id="PTHR48102">
    <property type="entry name" value="ATP-DEPENDENT CLP PROTEASE ATP-BINDING SUBUNIT CLPX-LIKE, MITOCHONDRIAL-RELATED"/>
    <property type="match status" value="1"/>
</dbReference>
<gene>
    <name evidence="2" type="ORF">CYMTET_36555</name>
</gene>
<dbReference type="GO" id="GO:0016887">
    <property type="term" value="F:ATP hydrolysis activity"/>
    <property type="evidence" value="ECO:0007669"/>
    <property type="project" value="TreeGrafter"/>
</dbReference>
<dbReference type="GO" id="GO:0005759">
    <property type="term" value="C:mitochondrial matrix"/>
    <property type="evidence" value="ECO:0007669"/>
    <property type="project" value="TreeGrafter"/>
</dbReference>
<reference evidence="2 3" key="1">
    <citation type="journal article" date="2015" name="Genome Biol. Evol.">
        <title>Comparative Genomics of a Bacterivorous Green Alga Reveals Evolutionary Causalities and Consequences of Phago-Mixotrophic Mode of Nutrition.</title>
        <authorList>
            <person name="Burns J.A."/>
            <person name="Paasch A."/>
            <person name="Narechania A."/>
            <person name="Kim E."/>
        </authorList>
    </citation>
    <scope>NUCLEOTIDE SEQUENCE [LARGE SCALE GENOMIC DNA]</scope>
    <source>
        <strain evidence="2 3">PLY_AMNH</strain>
    </source>
</reference>
<dbReference type="PANTHER" id="PTHR48102:SF7">
    <property type="entry name" value="ATP-DEPENDENT CLP PROTEASE ATP-BINDING SUBUNIT CLPX-LIKE, MITOCHONDRIAL"/>
    <property type="match status" value="1"/>
</dbReference>
<protein>
    <submittedName>
        <fullName evidence="2">Uncharacterized protein</fullName>
    </submittedName>
</protein>
<dbReference type="EMBL" id="LGRX02023883">
    <property type="protein sequence ID" value="KAK3254225.1"/>
    <property type="molecule type" value="Genomic_DNA"/>
</dbReference>
<evidence type="ECO:0000313" key="2">
    <source>
        <dbReference type="EMBL" id="KAK3254225.1"/>
    </source>
</evidence>
<dbReference type="GO" id="GO:0005524">
    <property type="term" value="F:ATP binding"/>
    <property type="evidence" value="ECO:0007669"/>
    <property type="project" value="TreeGrafter"/>
</dbReference>
<proteinExistence type="predicted"/>
<dbReference type="InterPro" id="IPR050052">
    <property type="entry name" value="ATP-dep_Clp_protease_ClpX"/>
</dbReference>
<dbReference type="Gene3D" id="3.40.50.300">
    <property type="entry name" value="P-loop containing nucleotide triphosphate hydrolases"/>
    <property type="match status" value="1"/>
</dbReference>
<evidence type="ECO:0000256" key="1">
    <source>
        <dbReference type="SAM" id="MobiDB-lite"/>
    </source>
</evidence>
<organism evidence="2 3">
    <name type="scientific">Cymbomonas tetramitiformis</name>
    <dbReference type="NCBI Taxonomy" id="36881"/>
    <lineage>
        <taxon>Eukaryota</taxon>
        <taxon>Viridiplantae</taxon>
        <taxon>Chlorophyta</taxon>
        <taxon>Pyramimonadophyceae</taxon>
        <taxon>Pyramimonadales</taxon>
        <taxon>Pyramimonadaceae</taxon>
        <taxon>Cymbomonas</taxon>
    </lineage>
</organism>
<sequence>MRLLETRKLFLNRFKLPRDIYSRVCAKELTHHHEDLHTEARVPPGSVLGASAFPGQPVNANFSLFSALPVRRHICSSSSGKLCPDCNGDLLPLNRQGNTQTTKVKEGHTKAPTAFFWCQQCEKDFPAIDYDSIRPQPETMLYLDGNQGDGGKPNPPLPQVTRRTLQSDQPQGPGAPPGSPGSTVEDDYTAASIETSYLGDGSAWSDAPLLPPSQMVSVLDEYVIGQHQAKKVLSVGVYNHYKRLRHEAMRRNMLGDDFLRTPSEDPAA</sequence>
<feature type="non-terminal residue" evidence="2">
    <location>
        <position position="268"/>
    </location>
</feature>
<comment type="caution">
    <text evidence="2">The sequence shown here is derived from an EMBL/GenBank/DDBJ whole genome shotgun (WGS) entry which is preliminary data.</text>
</comment>
<evidence type="ECO:0000313" key="3">
    <source>
        <dbReference type="Proteomes" id="UP001190700"/>
    </source>
</evidence>
<dbReference type="Proteomes" id="UP001190700">
    <property type="component" value="Unassembled WGS sequence"/>
</dbReference>
<dbReference type="GO" id="GO:0051603">
    <property type="term" value="P:proteolysis involved in protein catabolic process"/>
    <property type="evidence" value="ECO:0007669"/>
    <property type="project" value="TreeGrafter"/>
</dbReference>
<dbReference type="AlphaFoldDB" id="A0AAE0CHG3"/>
<keyword evidence="3" id="KW-1185">Reference proteome</keyword>
<name>A0AAE0CHG3_9CHLO</name>
<dbReference type="InterPro" id="IPR027417">
    <property type="entry name" value="P-loop_NTPase"/>
</dbReference>